<name>A0ACB7PAC8_9PEZI</name>
<dbReference type="EMBL" id="JAGIZQ010000004">
    <property type="protein sequence ID" value="KAH6631509.1"/>
    <property type="molecule type" value="Genomic_DNA"/>
</dbReference>
<evidence type="ECO:0000313" key="1">
    <source>
        <dbReference type="EMBL" id="KAH6631509.1"/>
    </source>
</evidence>
<accession>A0ACB7PAC8</accession>
<evidence type="ECO:0000313" key="2">
    <source>
        <dbReference type="Proteomes" id="UP000724584"/>
    </source>
</evidence>
<reference evidence="1 2" key="1">
    <citation type="journal article" date="2021" name="Nat. Commun.">
        <title>Genetic determinants of endophytism in the Arabidopsis root mycobiome.</title>
        <authorList>
            <person name="Mesny F."/>
            <person name="Miyauchi S."/>
            <person name="Thiergart T."/>
            <person name="Pickel B."/>
            <person name="Atanasova L."/>
            <person name="Karlsson M."/>
            <person name="Huettel B."/>
            <person name="Barry K.W."/>
            <person name="Haridas S."/>
            <person name="Chen C."/>
            <person name="Bauer D."/>
            <person name="Andreopoulos W."/>
            <person name="Pangilinan J."/>
            <person name="LaButti K."/>
            <person name="Riley R."/>
            <person name="Lipzen A."/>
            <person name="Clum A."/>
            <person name="Drula E."/>
            <person name="Henrissat B."/>
            <person name="Kohler A."/>
            <person name="Grigoriev I.V."/>
            <person name="Martin F.M."/>
            <person name="Hacquard S."/>
        </authorList>
    </citation>
    <scope>NUCLEOTIDE SEQUENCE [LARGE SCALE GENOMIC DNA]</scope>
    <source>
        <strain evidence="1 2">MPI-SDFR-AT-0079</strain>
    </source>
</reference>
<proteinExistence type="predicted"/>
<gene>
    <name evidence="1" type="ORF">F5144DRAFT_220803</name>
</gene>
<dbReference type="Proteomes" id="UP000724584">
    <property type="component" value="Unassembled WGS sequence"/>
</dbReference>
<sequence length="233" mass="26050">MQTCGRCFRDSLDVQSQDFPWLGAFEISLPRERKLLSEPSTESPRRIHHASWKLFEASLRSELSLACMTPSLIETSQSAIPGSKSGALGHEMAGLQSTTGIAHLDFGFEWAQLFHRWRQVQSEGFSVSASTPIRRDGFCGFLFVRFWVAQPGRRVARPPARTAAMERPAKGPRYAQSRRLRRGTAGRPPSGESGNLRLNSWTNRSNRLHSDPQLDCCYVTEKCENGLVACQPA</sequence>
<organism evidence="1 2">
    <name type="scientific">Chaetomium tenue</name>
    <dbReference type="NCBI Taxonomy" id="1854479"/>
    <lineage>
        <taxon>Eukaryota</taxon>
        <taxon>Fungi</taxon>
        <taxon>Dikarya</taxon>
        <taxon>Ascomycota</taxon>
        <taxon>Pezizomycotina</taxon>
        <taxon>Sordariomycetes</taxon>
        <taxon>Sordariomycetidae</taxon>
        <taxon>Sordariales</taxon>
        <taxon>Chaetomiaceae</taxon>
        <taxon>Chaetomium</taxon>
    </lineage>
</organism>
<keyword evidence="2" id="KW-1185">Reference proteome</keyword>
<comment type="caution">
    <text evidence="1">The sequence shown here is derived from an EMBL/GenBank/DDBJ whole genome shotgun (WGS) entry which is preliminary data.</text>
</comment>
<protein>
    <submittedName>
        <fullName evidence="1">Uncharacterized protein</fullName>
    </submittedName>
</protein>